<feature type="binding site" evidence="12">
    <location>
        <position position="249"/>
    </location>
    <ligand>
        <name>K(+)</name>
        <dbReference type="ChEBI" id="CHEBI:29103"/>
    </ligand>
</feature>
<dbReference type="PANTHER" id="PTHR10584:SF166">
    <property type="entry name" value="RIBOKINASE"/>
    <property type="match status" value="1"/>
</dbReference>
<feature type="binding site" evidence="12">
    <location>
        <begin position="11"/>
        <end position="13"/>
    </location>
    <ligand>
        <name>substrate</name>
    </ligand>
</feature>
<comment type="subcellular location">
    <subcellularLocation>
        <location evidence="12">Cytoplasm</location>
    </subcellularLocation>
</comment>
<evidence type="ECO:0000313" key="15">
    <source>
        <dbReference type="Proteomes" id="UP000617628"/>
    </source>
</evidence>
<feature type="binding site" evidence="12">
    <location>
        <position position="184"/>
    </location>
    <ligand>
        <name>ATP</name>
        <dbReference type="ChEBI" id="CHEBI:30616"/>
    </ligand>
</feature>
<evidence type="ECO:0000256" key="1">
    <source>
        <dbReference type="ARBA" id="ARBA00005380"/>
    </source>
</evidence>
<dbReference type="GO" id="GO:0004747">
    <property type="term" value="F:ribokinase activity"/>
    <property type="evidence" value="ECO:0007669"/>
    <property type="project" value="UniProtKB-UniRule"/>
</dbReference>
<feature type="binding site" evidence="12">
    <location>
        <begin position="223"/>
        <end position="228"/>
    </location>
    <ligand>
        <name>ATP</name>
        <dbReference type="ChEBI" id="CHEBI:30616"/>
    </ligand>
</feature>
<keyword evidence="7 12" id="KW-0418">Kinase</keyword>
<evidence type="ECO:0000256" key="3">
    <source>
        <dbReference type="ARBA" id="ARBA00016943"/>
    </source>
</evidence>
<dbReference type="PRINTS" id="PR00990">
    <property type="entry name" value="RIBOKINASE"/>
</dbReference>
<dbReference type="AlphaFoldDB" id="A0A934VP88"/>
<keyword evidence="5 12" id="KW-0479">Metal-binding</keyword>
<dbReference type="CDD" id="cd01174">
    <property type="entry name" value="ribokinase"/>
    <property type="match status" value="1"/>
</dbReference>
<feature type="binding site" evidence="12">
    <location>
        <begin position="254"/>
        <end position="255"/>
    </location>
    <ligand>
        <name>ATP</name>
        <dbReference type="ChEBI" id="CHEBI:30616"/>
    </ligand>
</feature>
<organism evidence="14 15">
    <name type="scientific">Pelagicoccus mobilis</name>
    <dbReference type="NCBI Taxonomy" id="415221"/>
    <lineage>
        <taxon>Bacteria</taxon>
        <taxon>Pseudomonadati</taxon>
        <taxon>Verrucomicrobiota</taxon>
        <taxon>Opitutia</taxon>
        <taxon>Puniceicoccales</taxon>
        <taxon>Pelagicoccaceae</taxon>
        <taxon>Pelagicoccus</taxon>
    </lineage>
</organism>
<feature type="domain" description="Carbohydrate kinase PfkB" evidence="13">
    <location>
        <begin position="1"/>
        <end position="297"/>
    </location>
</feature>
<dbReference type="GO" id="GO:0005829">
    <property type="term" value="C:cytosol"/>
    <property type="evidence" value="ECO:0007669"/>
    <property type="project" value="TreeGrafter"/>
</dbReference>
<accession>A0A934VP88</accession>
<comment type="function">
    <text evidence="12">Catalyzes the phosphorylation of ribose at O-5 in a reaction requiring ATP and magnesium. The resulting D-ribose-5-phosphate can then be used either for sythesis of nucleotides, histidine, and tryptophan, or as a component of the pentose phosphate pathway.</text>
</comment>
<dbReference type="RefSeq" id="WP_200353788.1">
    <property type="nucleotide sequence ID" value="NZ_JAENIL010000003.1"/>
</dbReference>
<evidence type="ECO:0000256" key="10">
    <source>
        <dbReference type="ARBA" id="ARBA00022958"/>
    </source>
</evidence>
<dbReference type="InterPro" id="IPR011611">
    <property type="entry name" value="PfkB_dom"/>
</dbReference>
<comment type="pathway">
    <text evidence="12">Carbohydrate metabolism; D-ribose degradation; D-ribose 5-phosphate from beta-D-ribopyranose: step 2/2.</text>
</comment>
<dbReference type="HAMAP" id="MF_01987">
    <property type="entry name" value="Ribokinase"/>
    <property type="match status" value="1"/>
</dbReference>
<feature type="binding site" evidence="12">
    <location>
        <position position="285"/>
    </location>
    <ligand>
        <name>K(+)</name>
        <dbReference type="ChEBI" id="CHEBI:29103"/>
    </ligand>
</feature>
<feature type="binding site" evidence="12">
    <location>
        <position position="294"/>
    </location>
    <ligand>
        <name>K(+)</name>
        <dbReference type="ChEBI" id="CHEBI:29103"/>
    </ligand>
</feature>
<evidence type="ECO:0000256" key="12">
    <source>
        <dbReference type="HAMAP-Rule" id="MF_01987"/>
    </source>
</evidence>
<dbReference type="GO" id="GO:0019303">
    <property type="term" value="P:D-ribose catabolic process"/>
    <property type="evidence" value="ECO:0007669"/>
    <property type="project" value="UniProtKB-UniRule"/>
</dbReference>
<evidence type="ECO:0000256" key="8">
    <source>
        <dbReference type="ARBA" id="ARBA00022840"/>
    </source>
</evidence>
<feature type="binding site" evidence="12">
    <location>
        <position position="140"/>
    </location>
    <ligand>
        <name>substrate</name>
    </ligand>
</feature>
<evidence type="ECO:0000256" key="9">
    <source>
        <dbReference type="ARBA" id="ARBA00022842"/>
    </source>
</evidence>
<dbReference type="InterPro" id="IPR029056">
    <property type="entry name" value="Ribokinase-like"/>
</dbReference>
<feature type="binding site" evidence="12">
    <location>
        <position position="251"/>
    </location>
    <ligand>
        <name>K(+)</name>
        <dbReference type="ChEBI" id="CHEBI:29103"/>
    </ligand>
</feature>
<comment type="cofactor">
    <cofactor evidence="12">
        <name>Mg(2+)</name>
        <dbReference type="ChEBI" id="CHEBI:18420"/>
    </cofactor>
    <text evidence="12">Requires a divalent cation, most likely magnesium in vivo, as an electrophilic catalyst to aid phosphoryl group transfer. It is the chelate of the metal and the nucleotide that is the actual substrate.</text>
</comment>
<keyword evidence="10 12" id="KW-0630">Potassium</keyword>
<keyword evidence="12" id="KW-0963">Cytoplasm</keyword>
<dbReference type="EMBL" id="JAENIL010000003">
    <property type="protein sequence ID" value="MBK1875570.1"/>
    <property type="molecule type" value="Genomic_DNA"/>
</dbReference>
<evidence type="ECO:0000256" key="2">
    <source>
        <dbReference type="ARBA" id="ARBA00012035"/>
    </source>
</evidence>
<comment type="activity regulation">
    <text evidence="12">Activated by a monovalent cation that binds near, but not in, the active site. The most likely occupant of the site in vivo is potassium. Ion binding induces a conformational change that may alter substrate affinity.</text>
</comment>
<keyword evidence="6 12" id="KW-0547">Nucleotide-binding</keyword>
<evidence type="ECO:0000313" key="14">
    <source>
        <dbReference type="EMBL" id="MBK1875570.1"/>
    </source>
</evidence>
<comment type="catalytic activity">
    <reaction evidence="12">
        <text>D-ribose + ATP = D-ribose 5-phosphate + ADP + H(+)</text>
        <dbReference type="Rhea" id="RHEA:13697"/>
        <dbReference type="ChEBI" id="CHEBI:15378"/>
        <dbReference type="ChEBI" id="CHEBI:30616"/>
        <dbReference type="ChEBI" id="CHEBI:47013"/>
        <dbReference type="ChEBI" id="CHEBI:78346"/>
        <dbReference type="ChEBI" id="CHEBI:456216"/>
        <dbReference type="EC" id="2.7.1.15"/>
    </reaction>
</comment>
<keyword evidence="11 12" id="KW-0119">Carbohydrate metabolism</keyword>
<keyword evidence="4 12" id="KW-0808">Transferase</keyword>
<proteinExistence type="inferred from homology"/>
<dbReference type="InterPro" id="IPR002173">
    <property type="entry name" value="Carboh/pur_kinase_PfkB_CS"/>
</dbReference>
<feature type="binding site" evidence="12">
    <location>
        <position position="288"/>
    </location>
    <ligand>
        <name>K(+)</name>
        <dbReference type="ChEBI" id="CHEBI:29103"/>
    </ligand>
</feature>
<evidence type="ECO:0000256" key="5">
    <source>
        <dbReference type="ARBA" id="ARBA00022723"/>
    </source>
</evidence>
<feature type="active site" description="Proton acceptor" evidence="12">
    <location>
        <position position="255"/>
    </location>
</feature>
<evidence type="ECO:0000256" key="7">
    <source>
        <dbReference type="ARBA" id="ARBA00022777"/>
    </source>
</evidence>
<feature type="binding site" evidence="12">
    <location>
        <position position="290"/>
    </location>
    <ligand>
        <name>K(+)</name>
        <dbReference type="ChEBI" id="CHEBI:29103"/>
    </ligand>
</feature>
<evidence type="ECO:0000256" key="4">
    <source>
        <dbReference type="ARBA" id="ARBA00022679"/>
    </source>
</evidence>
<feature type="binding site" evidence="12">
    <location>
        <begin position="39"/>
        <end position="43"/>
    </location>
    <ligand>
        <name>substrate</name>
    </ligand>
</feature>
<dbReference type="PROSITE" id="PS00584">
    <property type="entry name" value="PFKB_KINASES_2"/>
    <property type="match status" value="1"/>
</dbReference>
<feature type="binding site" evidence="12">
    <location>
        <position position="255"/>
    </location>
    <ligand>
        <name>substrate</name>
    </ligand>
</feature>
<keyword evidence="15" id="KW-1185">Reference proteome</keyword>
<comment type="similarity">
    <text evidence="1">Belongs to the carbohydrate kinase pfkB family.</text>
</comment>
<evidence type="ECO:0000256" key="6">
    <source>
        <dbReference type="ARBA" id="ARBA00022741"/>
    </source>
</evidence>
<comment type="caution">
    <text evidence="14">The sequence shown here is derived from an EMBL/GenBank/DDBJ whole genome shotgun (WGS) entry which is preliminary data.</text>
</comment>
<keyword evidence="8 12" id="KW-0067">ATP-binding</keyword>
<dbReference type="GO" id="GO:0046872">
    <property type="term" value="F:metal ion binding"/>
    <property type="evidence" value="ECO:0007669"/>
    <property type="project" value="UniProtKB-KW"/>
</dbReference>
<comment type="subunit">
    <text evidence="12">Homodimer.</text>
</comment>
<dbReference type="Gene3D" id="3.40.1190.20">
    <property type="match status" value="1"/>
</dbReference>
<sequence>MSKIVVLGSLNADLVVSVDHAPNGGETLTGTGFTVHNGGKGANQAFAAAKLGGSVAMLGRVGDDDYGRQLVRGLESVGVETQAVRALDGISSGVAAITVEASGENRIVVVPGSNGAYSEEELERDAQCFAGAKVALFQLETPIATVKKALKCARDAGCITILDPAPAQPLDRDVLSLVDYVTPNLSELALLTGVGLSEESSEAEIIAAAQSLLQFGVGKVLAKLGERGALLVEAKGVERIYAVSVKAEDSTGAGDCFNGAFAAAFSQGIDEIEAARFACSAASVSVTRAGAQSSVPSLKEVLAFMAR</sequence>
<dbReference type="PANTHER" id="PTHR10584">
    <property type="entry name" value="SUGAR KINASE"/>
    <property type="match status" value="1"/>
</dbReference>
<comment type="caution">
    <text evidence="12">Lacks conserved residue(s) required for the propagation of feature annotation.</text>
</comment>
<dbReference type="SUPFAM" id="SSF53613">
    <property type="entry name" value="Ribokinase-like"/>
    <property type="match status" value="1"/>
</dbReference>
<reference evidence="14" key="1">
    <citation type="submission" date="2021-01" db="EMBL/GenBank/DDBJ databases">
        <title>Modified the classification status of verrucomicrobia.</title>
        <authorList>
            <person name="Feng X."/>
        </authorList>
    </citation>
    <scope>NUCLEOTIDE SEQUENCE</scope>
    <source>
        <strain evidence="14">KCTC 13126</strain>
    </source>
</reference>
<name>A0A934VP88_9BACT</name>
<gene>
    <name evidence="12 14" type="primary">rbsK</name>
    <name evidence="14" type="ORF">JIN87_01755</name>
</gene>
<protein>
    <recommendedName>
        <fullName evidence="3 12">Ribokinase</fullName>
        <shortName evidence="12">RK</shortName>
        <ecNumber evidence="2 12">2.7.1.15</ecNumber>
    </recommendedName>
</protein>
<dbReference type="GO" id="GO:0005524">
    <property type="term" value="F:ATP binding"/>
    <property type="evidence" value="ECO:0007669"/>
    <property type="project" value="UniProtKB-UniRule"/>
</dbReference>
<dbReference type="Proteomes" id="UP000617628">
    <property type="component" value="Unassembled WGS sequence"/>
</dbReference>
<keyword evidence="9 12" id="KW-0460">Magnesium</keyword>
<dbReference type="InterPro" id="IPR002139">
    <property type="entry name" value="Ribo/fructo_kinase"/>
</dbReference>
<dbReference type="EC" id="2.7.1.15" evidence="2 12"/>
<dbReference type="Pfam" id="PF00294">
    <property type="entry name" value="PfkB"/>
    <property type="match status" value="1"/>
</dbReference>
<dbReference type="NCBIfam" id="TIGR02152">
    <property type="entry name" value="D_ribokin_bact"/>
    <property type="match status" value="1"/>
</dbReference>
<evidence type="ECO:0000259" key="13">
    <source>
        <dbReference type="Pfam" id="PF00294"/>
    </source>
</evidence>
<comment type="similarity">
    <text evidence="12">Belongs to the carbohydrate kinase PfkB family. Ribokinase subfamily.</text>
</comment>
<dbReference type="InterPro" id="IPR011877">
    <property type="entry name" value="Ribokinase"/>
</dbReference>
<evidence type="ECO:0000256" key="11">
    <source>
        <dbReference type="ARBA" id="ARBA00023277"/>
    </source>
</evidence>